<evidence type="ECO:0000256" key="1">
    <source>
        <dbReference type="ARBA" id="ARBA00001941"/>
    </source>
</evidence>
<comment type="caution">
    <text evidence="14">The sequence shown here is derived from an EMBL/GenBank/DDBJ whole genome shotgun (WGS) entry which is preliminary data.</text>
</comment>
<evidence type="ECO:0000256" key="10">
    <source>
        <dbReference type="ARBA" id="ARBA00023288"/>
    </source>
</evidence>
<dbReference type="InterPro" id="IPR011330">
    <property type="entry name" value="Glyco_hydro/deAcase_b/a-brl"/>
</dbReference>
<keyword evidence="4" id="KW-0325">Glycoprotein</keyword>
<evidence type="ECO:0000256" key="9">
    <source>
        <dbReference type="ARBA" id="ARBA00023277"/>
    </source>
</evidence>
<comment type="cofactor">
    <cofactor evidence="1">
        <name>Co(2+)</name>
        <dbReference type="ChEBI" id="CHEBI:48828"/>
    </cofactor>
</comment>
<keyword evidence="9" id="KW-0119">Carbohydrate metabolism</keyword>
<dbReference type="Proteomes" id="UP000001861">
    <property type="component" value="Unassembled WGS sequence"/>
</dbReference>
<evidence type="ECO:0000256" key="12">
    <source>
        <dbReference type="SAM" id="SignalP"/>
    </source>
</evidence>
<keyword evidence="15" id="KW-1185">Reference proteome</keyword>
<dbReference type="OMA" id="YESITMQ"/>
<dbReference type="PROSITE" id="PS51677">
    <property type="entry name" value="NODB"/>
    <property type="match status" value="1"/>
</dbReference>
<keyword evidence="8" id="KW-0472">Membrane</keyword>
<keyword evidence="6 12" id="KW-0732">Signal</keyword>
<dbReference type="InterPro" id="IPR002509">
    <property type="entry name" value="NODB_dom"/>
</dbReference>
<dbReference type="VEuPathDB" id="FungiDB:CC1G_14925"/>
<feature type="signal peptide" evidence="12">
    <location>
        <begin position="1"/>
        <end position="21"/>
    </location>
</feature>
<sequence>MLYYFRSPLFISLALTGVAVAQFEFPCPPVLPSYPEYPFGCVVGTCSVPNTVAITFNGGPSQFTSSVVDILNKHNMKATFFVTGKKDGQCIYDYADAVIKADDAGHQIGSYTWGHLNLTDSTRDEILEDDAKFRDAMRKILGKRFRWMRPPYGALNRDVRETLVSRGIRYKIAHWSHDTQDESLSVEAIKAKFNELPDDPMVVVMANDWIKSTAEELMPWIVEWVQKRGLRAVTLSECTGEAIPGSMYDWAINGPTPRDETWVCD</sequence>
<dbReference type="PANTHER" id="PTHR46471">
    <property type="entry name" value="CHITIN DEACETYLASE"/>
    <property type="match status" value="1"/>
</dbReference>
<accession>D6RNZ0</accession>
<dbReference type="EMBL" id="AACS02000007">
    <property type="protein sequence ID" value="EFI27453.1"/>
    <property type="molecule type" value="Genomic_DNA"/>
</dbReference>
<dbReference type="GO" id="GO:0071555">
    <property type="term" value="P:cell wall organization"/>
    <property type="evidence" value="ECO:0007669"/>
    <property type="project" value="UniProtKB-KW"/>
</dbReference>
<dbReference type="KEGG" id="cci:CC1G_14925"/>
<dbReference type="GO" id="GO:0016810">
    <property type="term" value="F:hydrolase activity, acting on carbon-nitrogen (but not peptide) bonds"/>
    <property type="evidence" value="ECO:0007669"/>
    <property type="project" value="InterPro"/>
</dbReference>
<evidence type="ECO:0000256" key="3">
    <source>
        <dbReference type="ARBA" id="ARBA00022475"/>
    </source>
</evidence>
<dbReference type="RefSeq" id="XP_002910947.1">
    <property type="nucleotide sequence ID" value="XM_002910901.1"/>
</dbReference>
<gene>
    <name evidence="14" type="ORF">CC1G_14925</name>
</gene>
<evidence type="ECO:0000313" key="14">
    <source>
        <dbReference type="EMBL" id="EFI27453.1"/>
    </source>
</evidence>
<feature type="domain" description="NodB homology" evidence="13">
    <location>
        <begin position="50"/>
        <end position="233"/>
    </location>
</feature>
<dbReference type="GO" id="GO:0005975">
    <property type="term" value="P:carbohydrate metabolic process"/>
    <property type="evidence" value="ECO:0007669"/>
    <property type="project" value="InterPro"/>
</dbReference>
<organism evidence="14 15">
    <name type="scientific">Coprinopsis cinerea (strain Okayama-7 / 130 / ATCC MYA-4618 / FGSC 9003)</name>
    <name type="common">Inky cap fungus</name>
    <name type="synonym">Hormographiella aspergillata</name>
    <dbReference type="NCBI Taxonomy" id="240176"/>
    <lineage>
        <taxon>Eukaryota</taxon>
        <taxon>Fungi</taxon>
        <taxon>Dikarya</taxon>
        <taxon>Basidiomycota</taxon>
        <taxon>Agaricomycotina</taxon>
        <taxon>Agaricomycetes</taxon>
        <taxon>Agaricomycetidae</taxon>
        <taxon>Agaricales</taxon>
        <taxon>Agaricineae</taxon>
        <taxon>Psathyrellaceae</taxon>
        <taxon>Coprinopsis</taxon>
    </lineage>
</organism>
<dbReference type="GeneID" id="9378273"/>
<dbReference type="SUPFAM" id="SSF88713">
    <property type="entry name" value="Glycoside hydrolase/deacetylase"/>
    <property type="match status" value="1"/>
</dbReference>
<dbReference type="PANTHER" id="PTHR46471:SF9">
    <property type="entry name" value="CHITIN DEACETYLASE"/>
    <property type="match status" value="1"/>
</dbReference>
<keyword evidence="5" id="KW-0479">Metal-binding</keyword>
<comment type="subcellular location">
    <subcellularLocation>
        <location evidence="2">Cell membrane</location>
        <topology evidence="2">Lipid-anchor</topology>
        <topology evidence="2">GPI-anchor</topology>
    </subcellularLocation>
</comment>
<name>D6RNZ0_COPC7</name>
<evidence type="ECO:0000256" key="7">
    <source>
        <dbReference type="ARBA" id="ARBA00022801"/>
    </source>
</evidence>
<dbReference type="Pfam" id="PF01522">
    <property type="entry name" value="Polysacc_deac_1"/>
    <property type="match status" value="1"/>
</dbReference>
<dbReference type="AlphaFoldDB" id="D6RNZ0"/>
<dbReference type="OrthoDB" id="2125469at2759"/>
<evidence type="ECO:0000256" key="6">
    <source>
        <dbReference type="ARBA" id="ARBA00022729"/>
    </source>
</evidence>
<dbReference type="GO" id="GO:0046872">
    <property type="term" value="F:metal ion binding"/>
    <property type="evidence" value="ECO:0007669"/>
    <property type="project" value="UniProtKB-KW"/>
</dbReference>
<evidence type="ECO:0000256" key="5">
    <source>
        <dbReference type="ARBA" id="ARBA00022723"/>
    </source>
</evidence>
<dbReference type="eggNOG" id="ENOG502QX78">
    <property type="taxonomic scope" value="Eukaryota"/>
</dbReference>
<keyword evidence="4" id="KW-0336">GPI-anchor</keyword>
<dbReference type="GO" id="GO:0098552">
    <property type="term" value="C:side of membrane"/>
    <property type="evidence" value="ECO:0007669"/>
    <property type="project" value="UniProtKB-KW"/>
</dbReference>
<dbReference type="CDD" id="cd10951">
    <property type="entry name" value="CE4_ClCDA_like"/>
    <property type="match status" value="1"/>
</dbReference>
<feature type="chain" id="PRO_5003087863" evidence="12">
    <location>
        <begin position="22"/>
        <end position="265"/>
    </location>
</feature>
<keyword evidence="3" id="KW-1003">Cell membrane</keyword>
<keyword evidence="7" id="KW-0378">Hydrolase</keyword>
<evidence type="ECO:0000256" key="4">
    <source>
        <dbReference type="ARBA" id="ARBA00022622"/>
    </source>
</evidence>
<dbReference type="Gene3D" id="3.20.20.370">
    <property type="entry name" value="Glycoside hydrolase/deacetylase"/>
    <property type="match status" value="1"/>
</dbReference>
<evidence type="ECO:0000256" key="8">
    <source>
        <dbReference type="ARBA" id="ARBA00023136"/>
    </source>
</evidence>
<protein>
    <submittedName>
        <fullName evidence="14">Chitin deacetylase</fullName>
    </submittedName>
</protein>
<dbReference type="GO" id="GO:0005886">
    <property type="term" value="C:plasma membrane"/>
    <property type="evidence" value="ECO:0007669"/>
    <property type="project" value="UniProtKB-SubCell"/>
</dbReference>
<keyword evidence="10" id="KW-0449">Lipoprotein</keyword>
<evidence type="ECO:0000256" key="11">
    <source>
        <dbReference type="ARBA" id="ARBA00023316"/>
    </source>
</evidence>
<dbReference type="InParanoid" id="D6RNZ0"/>
<keyword evidence="11" id="KW-0961">Cell wall biogenesis/degradation</keyword>
<dbReference type="HOGENOM" id="CLU_021264_11_2_1"/>
<evidence type="ECO:0000256" key="2">
    <source>
        <dbReference type="ARBA" id="ARBA00004609"/>
    </source>
</evidence>
<evidence type="ECO:0000259" key="13">
    <source>
        <dbReference type="PROSITE" id="PS51677"/>
    </source>
</evidence>
<evidence type="ECO:0000313" key="15">
    <source>
        <dbReference type="Proteomes" id="UP000001861"/>
    </source>
</evidence>
<reference evidence="14 15" key="1">
    <citation type="journal article" date="2010" name="Proc. Natl. Acad. Sci. U.S.A.">
        <title>Insights into evolution of multicellular fungi from the assembled chromosomes of the mushroom Coprinopsis cinerea (Coprinus cinereus).</title>
        <authorList>
            <person name="Stajich J.E."/>
            <person name="Wilke S.K."/>
            <person name="Ahren D."/>
            <person name="Au C.H."/>
            <person name="Birren B.W."/>
            <person name="Borodovsky M."/>
            <person name="Burns C."/>
            <person name="Canback B."/>
            <person name="Casselton L.A."/>
            <person name="Cheng C.K."/>
            <person name="Deng J."/>
            <person name="Dietrich F.S."/>
            <person name="Fargo D.C."/>
            <person name="Farman M.L."/>
            <person name="Gathman A.C."/>
            <person name="Goldberg J."/>
            <person name="Guigo R."/>
            <person name="Hoegger P.J."/>
            <person name="Hooker J.B."/>
            <person name="Huggins A."/>
            <person name="James T.Y."/>
            <person name="Kamada T."/>
            <person name="Kilaru S."/>
            <person name="Kodira C."/>
            <person name="Kues U."/>
            <person name="Kupfer D."/>
            <person name="Kwan H.S."/>
            <person name="Lomsadze A."/>
            <person name="Li W."/>
            <person name="Lilly W.W."/>
            <person name="Ma L.J."/>
            <person name="Mackey A.J."/>
            <person name="Manning G."/>
            <person name="Martin F."/>
            <person name="Muraguchi H."/>
            <person name="Natvig D.O."/>
            <person name="Palmerini H."/>
            <person name="Ramesh M.A."/>
            <person name="Rehmeyer C.J."/>
            <person name="Roe B.A."/>
            <person name="Shenoy N."/>
            <person name="Stanke M."/>
            <person name="Ter-Hovhannisyan V."/>
            <person name="Tunlid A."/>
            <person name="Velagapudi R."/>
            <person name="Vision T.J."/>
            <person name="Zeng Q."/>
            <person name="Zolan M.E."/>
            <person name="Pukkila P.J."/>
        </authorList>
    </citation>
    <scope>NUCLEOTIDE SEQUENCE [LARGE SCALE GENOMIC DNA]</scope>
    <source>
        <strain evidence="15">Okayama-7 / 130 / ATCC MYA-4618 / FGSC 9003</strain>
    </source>
</reference>
<proteinExistence type="predicted"/>